<dbReference type="EMBL" id="JATAAI010000015">
    <property type="protein sequence ID" value="KAK1740813.1"/>
    <property type="molecule type" value="Genomic_DNA"/>
</dbReference>
<dbReference type="InterPro" id="IPR000637">
    <property type="entry name" value="HMGI/Y_DNA-bd_CS"/>
</dbReference>
<feature type="region of interest" description="Disordered" evidence="7">
    <location>
        <begin position="812"/>
        <end position="847"/>
    </location>
</feature>
<dbReference type="SMART" id="SM00249">
    <property type="entry name" value="PHD"/>
    <property type="match status" value="1"/>
</dbReference>
<dbReference type="InterPro" id="IPR011011">
    <property type="entry name" value="Znf_FYVE_PHD"/>
</dbReference>
<evidence type="ECO:0008006" key="12">
    <source>
        <dbReference type="Google" id="ProtNLM"/>
    </source>
</evidence>
<dbReference type="AlphaFoldDB" id="A0AAD8Y719"/>
<protein>
    <recommendedName>
        <fullName evidence="12">MBD domain-containing protein</fullName>
    </recommendedName>
</protein>
<dbReference type="InterPro" id="IPR013083">
    <property type="entry name" value="Znf_RING/FYVE/PHD"/>
</dbReference>
<name>A0AAD8Y719_9STRA</name>
<evidence type="ECO:0000259" key="9">
    <source>
        <dbReference type="PROSITE" id="PS50982"/>
    </source>
</evidence>
<evidence type="ECO:0000313" key="10">
    <source>
        <dbReference type="EMBL" id="KAK1740813.1"/>
    </source>
</evidence>
<feature type="compositionally biased region" description="Acidic residues" evidence="7">
    <location>
        <begin position="80"/>
        <end position="95"/>
    </location>
</feature>
<dbReference type="InterPro" id="IPR019787">
    <property type="entry name" value="Znf_PHD-finger"/>
</dbReference>
<keyword evidence="5" id="KW-0539">Nucleus</keyword>
<organism evidence="10 11">
    <name type="scientific">Skeletonema marinoi</name>
    <dbReference type="NCBI Taxonomy" id="267567"/>
    <lineage>
        <taxon>Eukaryota</taxon>
        <taxon>Sar</taxon>
        <taxon>Stramenopiles</taxon>
        <taxon>Ochrophyta</taxon>
        <taxon>Bacillariophyta</taxon>
        <taxon>Coscinodiscophyceae</taxon>
        <taxon>Thalassiosirophycidae</taxon>
        <taxon>Thalassiosirales</taxon>
        <taxon>Skeletonemataceae</taxon>
        <taxon>Skeletonema</taxon>
        <taxon>Skeletonema marinoi-dohrnii complex</taxon>
    </lineage>
</organism>
<dbReference type="GO" id="GO:0005634">
    <property type="term" value="C:nucleus"/>
    <property type="evidence" value="ECO:0007669"/>
    <property type="project" value="UniProtKB-SubCell"/>
</dbReference>
<keyword evidence="4" id="KW-0862">Zinc</keyword>
<evidence type="ECO:0000313" key="11">
    <source>
        <dbReference type="Proteomes" id="UP001224775"/>
    </source>
</evidence>
<feature type="compositionally biased region" description="Basic residues" evidence="7">
    <location>
        <begin position="102"/>
        <end position="123"/>
    </location>
</feature>
<dbReference type="PROSITE" id="PS50016">
    <property type="entry name" value="ZF_PHD_2"/>
    <property type="match status" value="1"/>
</dbReference>
<dbReference type="Gene3D" id="3.30.890.10">
    <property type="entry name" value="Methyl-cpg-binding Protein 2, Chain A"/>
    <property type="match status" value="1"/>
</dbReference>
<comment type="caution">
    <text evidence="10">The sequence shown here is derived from an EMBL/GenBank/DDBJ whole genome shotgun (WGS) entry which is preliminary data.</text>
</comment>
<sequence>MPTAAKKPRGRPRKSAATPDTNPDVVTSAKKCTQTGVARGRKRKAAAAAVADKSDVEEETSPRRKTTRRSVSKAKYKESDSDDEAYVVDDDEDIKPEETKSNKKSTTRRKTPKRTPAKKKKTPKKEEEEDYKEGDEGKGGESGDDDDKSTTSAKPSKRRMSTSNRPRVSSKEQFLQLKPGAKCVTKYGVVEIISDDQLPADHHKSKVTETEIKAARLVYRQLDKFNARKTKLLEEFAVGSRHRREELKKIYLDSIGPNDAPTNDSDEVVTAQMKIWKQYCTTLTPEQILSDGKSWEDRKKPGKKTVYDSANEIDPRIPPDFYPDRIVKCKLVKDERTVIDVKEPKEGAIHLQYIERDPVEDSVVQLPIILSLTRRELTRAYDPEELNHVCSFCGEGNFKSRVHAKYHIDQGFCTDGKLLVKEDADKRVQTVENEALSGSCSTEKFLSKMHAVPAVKANVVSFKKMEEFGNPCKIKPSKRDKMPPWIVFNDKRSPLYPEMYITLGFRRGSQNRNFYNKQKLDDDYISKSERRIERKRRKRFSLPGTNNNFRPSTHASRFSSVKIEIVQPNDQGILPKIEDNMDASLPSLPPIDVTHASLPSLPPIDVTHAPLPSLPPIDVTGAPLPDLPPIDVTGAPLPDLPPIDVTHAPLPDLHPATNVTGAPLAVSIVTGAPLPDLPPVSIVTHVPMPPMPSAAEIPNVPPIPPVAADTTVTTDAMDVDFGSNDNDSDVLETETTTQPSIFHEPSNKNNISSTNRVLPIEQRETSVPYPELGEGWTKRTVKRLNSSAIDTQYFSPDGWKFRSLLDARNYVNGKANKGQRARGRRKPSAVKNSYQPPKAQDQNNTDPPVVIDTQVLASECEAGRYPTINSFSGDHDDKCTLCHKPEKDDTAPLLECDFCKNSVHQVCLNKAMLRKEPPIVIREAEPHDSQLCHECLTVCLNRRARAETRRIRKWHHELQKAGLENIPDAAGLTEEVNLNNDDFETDQKEEDAPTYKACPTGGPGVLFVAPTAVHRTQDFSRIQRKKWRLNQLLERDRK</sequence>
<feature type="region of interest" description="Disordered" evidence="7">
    <location>
        <begin position="1"/>
        <end position="174"/>
    </location>
</feature>
<dbReference type="GO" id="GO:0003677">
    <property type="term" value="F:DNA binding"/>
    <property type="evidence" value="ECO:0007669"/>
    <property type="project" value="InterPro"/>
</dbReference>
<dbReference type="InterPro" id="IPR001739">
    <property type="entry name" value="Methyl_CpG_DNA-bd"/>
</dbReference>
<dbReference type="GO" id="GO:0008270">
    <property type="term" value="F:zinc ion binding"/>
    <property type="evidence" value="ECO:0007669"/>
    <property type="project" value="UniProtKB-KW"/>
</dbReference>
<feature type="region of interest" description="Disordered" evidence="7">
    <location>
        <begin position="722"/>
        <end position="752"/>
    </location>
</feature>
<feature type="compositionally biased region" description="Polar residues" evidence="7">
    <location>
        <begin position="18"/>
        <end position="35"/>
    </location>
</feature>
<dbReference type="GO" id="GO:0006355">
    <property type="term" value="P:regulation of DNA-templated transcription"/>
    <property type="evidence" value="ECO:0007669"/>
    <property type="project" value="InterPro"/>
</dbReference>
<feature type="compositionally biased region" description="Basic residues" evidence="7">
    <location>
        <begin position="817"/>
        <end position="828"/>
    </location>
</feature>
<gene>
    <name evidence="10" type="ORF">QTG54_008908</name>
</gene>
<evidence type="ECO:0000256" key="1">
    <source>
        <dbReference type="ARBA" id="ARBA00004123"/>
    </source>
</evidence>
<accession>A0AAD8Y719</accession>
<feature type="compositionally biased region" description="Basic residues" evidence="7">
    <location>
        <begin position="1"/>
        <end position="14"/>
    </location>
</feature>
<feature type="compositionally biased region" description="Basic residues" evidence="7">
    <location>
        <begin position="63"/>
        <end position="74"/>
    </location>
</feature>
<dbReference type="InterPro" id="IPR001965">
    <property type="entry name" value="Znf_PHD"/>
</dbReference>
<evidence type="ECO:0000256" key="5">
    <source>
        <dbReference type="ARBA" id="ARBA00023242"/>
    </source>
</evidence>
<evidence type="ECO:0000256" key="6">
    <source>
        <dbReference type="PROSITE-ProRule" id="PRU00146"/>
    </source>
</evidence>
<dbReference type="PROSITE" id="PS50982">
    <property type="entry name" value="MBD"/>
    <property type="match status" value="1"/>
</dbReference>
<feature type="domain" description="PHD-type" evidence="8">
    <location>
        <begin position="876"/>
        <end position="938"/>
    </location>
</feature>
<comment type="subcellular location">
    <subcellularLocation>
        <location evidence="1">Nucleus</location>
    </subcellularLocation>
</comment>
<evidence type="ECO:0000256" key="3">
    <source>
        <dbReference type="ARBA" id="ARBA00022771"/>
    </source>
</evidence>
<reference evidence="10" key="1">
    <citation type="submission" date="2023-06" db="EMBL/GenBank/DDBJ databases">
        <title>Survivors Of The Sea: Transcriptome response of Skeletonema marinoi to long-term dormancy.</title>
        <authorList>
            <person name="Pinder M.I.M."/>
            <person name="Kourtchenko O."/>
            <person name="Robertson E.K."/>
            <person name="Larsson T."/>
            <person name="Maumus F."/>
            <person name="Osuna-Cruz C.M."/>
            <person name="Vancaester E."/>
            <person name="Stenow R."/>
            <person name="Vandepoele K."/>
            <person name="Ploug H."/>
            <person name="Bruchert V."/>
            <person name="Godhe A."/>
            <person name="Topel M."/>
        </authorList>
    </citation>
    <scope>NUCLEOTIDE SEQUENCE</scope>
    <source>
        <strain evidence="10">R05AC</strain>
    </source>
</reference>
<evidence type="ECO:0000256" key="4">
    <source>
        <dbReference type="ARBA" id="ARBA00022833"/>
    </source>
</evidence>
<feature type="compositionally biased region" description="Polar residues" evidence="7">
    <location>
        <begin position="161"/>
        <end position="173"/>
    </location>
</feature>
<dbReference type="Proteomes" id="UP001224775">
    <property type="component" value="Unassembled WGS sequence"/>
</dbReference>
<dbReference type="InterPro" id="IPR016177">
    <property type="entry name" value="DNA-bd_dom_sf"/>
</dbReference>
<dbReference type="PROSITE" id="PS00354">
    <property type="entry name" value="HMGI_Y"/>
    <property type="match status" value="1"/>
</dbReference>
<dbReference type="CDD" id="cd15489">
    <property type="entry name" value="PHD_SF"/>
    <property type="match status" value="1"/>
</dbReference>
<evidence type="ECO:0000256" key="7">
    <source>
        <dbReference type="SAM" id="MobiDB-lite"/>
    </source>
</evidence>
<evidence type="ECO:0000259" key="8">
    <source>
        <dbReference type="PROSITE" id="PS50016"/>
    </source>
</evidence>
<keyword evidence="2" id="KW-0479">Metal-binding</keyword>
<evidence type="ECO:0000256" key="2">
    <source>
        <dbReference type="ARBA" id="ARBA00022723"/>
    </source>
</evidence>
<dbReference type="SUPFAM" id="SSF57903">
    <property type="entry name" value="FYVE/PHD zinc finger"/>
    <property type="match status" value="1"/>
</dbReference>
<dbReference type="SUPFAM" id="SSF54171">
    <property type="entry name" value="DNA-binding domain"/>
    <property type="match status" value="1"/>
</dbReference>
<keyword evidence="11" id="KW-1185">Reference proteome</keyword>
<dbReference type="Gene3D" id="3.30.40.10">
    <property type="entry name" value="Zinc/RING finger domain, C3HC4 (zinc finger)"/>
    <property type="match status" value="1"/>
</dbReference>
<keyword evidence="3 6" id="KW-0863">Zinc-finger</keyword>
<proteinExistence type="predicted"/>
<feature type="compositionally biased region" description="Polar residues" evidence="7">
    <location>
        <begin position="830"/>
        <end position="846"/>
    </location>
</feature>
<feature type="domain" description="MBD" evidence="9">
    <location>
        <begin position="762"/>
        <end position="839"/>
    </location>
</feature>